<feature type="domain" description="STI1" evidence="9">
    <location>
        <begin position="545"/>
        <end position="584"/>
    </location>
</feature>
<dbReference type="FunFam" id="1.10.260.100:FF:000004">
    <property type="entry name" value="Putative stress-induced-phosphoprotein 1"/>
    <property type="match status" value="1"/>
</dbReference>
<gene>
    <name evidence="10" type="ORF">CYFA0S_19e01684g</name>
</gene>
<dbReference type="FunFam" id="1.10.260.100:FF:000002">
    <property type="entry name" value="Stress-induced-phosphoprotein 1 (Hsp70/Hsp90-organizing)"/>
    <property type="match status" value="1"/>
</dbReference>
<feature type="compositionally biased region" description="Low complexity" evidence="8">
    <location>
        <begin position="209"/>
        <end position="226"/>
    </location>
</feature>
<evidence type="ECO:0000256" key="8">
    <source>
        <dbReference type="SAM" id="MobiDB-lite"/>
    </source>
</evidence>
<dbReference type="Pfam" id="PF00515">
    <property type="entry name" value="TPR_1"/>
    <property type="match status" value="1"/>
</dbReference>
<keyword evidence="7" id="KW-0175">Coiled coil</keyword>
<feature type="coiled-coil region" evidence="7">
    <location>
        <begin position="479"/>
        <end position="506"/>
    </location>
</feature>
<protein>
    <submittedName>
        <fullName evidence="10">CYFA0S19e01684g1_1</fullName>
    </submittedName>
</protein>
<dbReference type="GO" id="GO:0051879">
    <property type="term" value="F:Hsp90 protein binding"/>
    <property type="evidence" value="ECO:0007669"/>
    <property type="project" value="TreeGrafter"/>
</dbReference>
<dbReference type="FunFam" id="1.25.40.10:FF:000020">
    <property type="entry name" value="Stress-induced phosphoprotein 1"/>
    <property type="match status" value="1"/>
</dbReference>
<evidence type="ECO:0000256" key="5">
    <source>
        <dbReference type="ARBA" id="ARBA00064323"/>
    </source>
</evidence>
<dbReference type="SMART" id="SM00028">
    <property type="entry name" value="TPR"/>
    <property type="match status" value="9"/>
</dbReference>
<evidence type="ECO:0000256" key="2">
    <source>
        <dbReference type="ARBA" id="ARBA00022490"/>
    </source>
</evidence>
<dbReference type="EMBL" id="LK052904">
    <property type="protein sequence ID" value="CDR45675.1"/>
    <property type="molecule type" value="Genomic_DNA"/>
</dbReference>
<reference evidence="10" key="1">
    <citation type="journal article" date="2014" name="Genome Announc.">
        <title>Genome sequence of the yeast Cyberlindnera fabianii (Hansenula fabianii).</title>
        <authorList>
            <person name="Freel K.C."/>
            <person name="Sarilar V."/>
            <person name="Neuveglise C."/>
            <person name="Devillers H."/>
            <person name="Friedrich A."/>
            <person name="Schacherer J."/>
        </authorList>
    </citation>
    <scope>NUCLEOTIDE SEQUENCE</scope>
    <source>
        <strain evidence="10">YJS4271</strain>
    </source>
</reference>
<dbReference type="Pfam" id="PF17830">
    <property type="entry name" value="STI1-HOP_DP"/>
    <property type="match status" value="2"/>
</dbReference>
<evidence type="ECO:0000313" key="10">
    <source>
        <dbReference type="EMBL" id="CDR45675.1"/>
    </source>
</evidence>
<evidence type="ECO:0000256" key="7">
    <source>
        <dbReference type="SAM" id="Coils"/>
    </source>
</evidence>
<dbReference type="PROSITE" id="PS50005">
    <property type="entry name" value="TPR"/>
    <property type="match status" value="3"/>
</dbReference>
<dbReference type="GO" id="GO:0005737">
    <property type="term" value="C:cytoplasm"/>
    <property type="evidence" value="ECO:0007669"/>
    <property type="project" value="UniProtKB-SubCell"/>
</dbReference>
<dbReference type="PANTHER" id="PTHR22904:SF523">
    <property type="entry name" value="STRESS-INDUCED-PHOSPHOPROTEIN 1"/>
    <property type="match status" value="1"/>
</dbReference>
<feature type="compositionally biased region" description="Low complexity" evidence="8">
    <location>
        <begin position="234"/>
        <end position="247"/>
    </location>
</feature>
<dbReference type="PROSITE" id="PS50293">
    <property type="entry name" value="TPR_REGION"/>
    <property type="match status" value="1"/>
</dbReference>
<feature type="repeat" description="TPR" evidence="6">
    <location>
        <begin position="72"/>
        <end position="105"/>
    </location>
</feature>
<sequence>MSADEYKSQGNAAFAAKDYAAAVEFFSKAIDASAEPNHVLFSNRSAAYASLKKFNDALSDAQKTVEINPTWAKGHSRVAAAYFGLNDLDGAETAYNKALELDPANKMAKEGLESVQSLKEARAAASGPGGMPDMGLGKIFNDPNLIDRLKKDPKTADLMKDPALVAKVQDIARNPQAGAQLLLSDPRLMQIMGALLGIDLNDNSPAGAAANAAASEAPAPSSAPEANETKASDKPTPSTSASTSTTTKDADGDVPITDETPEVEDKGKALADEAKAEGNKLYKQRKFDEAIAKYNEAWELYKDVTYLNNRAAAEYEKGDYEQTIKTCQEAIEKGREVRADYKVIAKSLARIGSAYLKMEKYEEAVKNFEKSLTEHRTPDVLTKLRTTQKTIKDREAQSYVDPEKAEEARLEGKEHFTKGDWPKAVAAYTEMIKRAPEDARGYSNRAAALAKLMSFPDAIKDCDMAIKKDPNFIRAYIRKATAEIAVKDYANAIKTLEEAKEKDEKVNKGSSVREIDGLLYKAYSQRFSADPNETPEQTMERVSKDPEVAAILQDPVMNSILSQARENPAALQDHMKNPEVAKKVQILMAAGVIRTR</sequence>
<dbReference type="Gene3D" id="1.10.260.100">
    <property type="match status" value="2"/>
</dbReference>
<evidence type="ECO:0000256" key="1">
    <source>
        <dbReference type="ARBA" id="ARBA00004496"/>
    </source>
</evidence>
<dbReference type="FunFam" id="1.25.40.10:FF:000010">
    <property type="entry name" value="Stress-induced phosphoprotein 1"/>
    <property type="match status" value="1"/>
</dbReference>
<dbReference type="Gene3D" id="1.25.40.10">
    <property type="entry name" value="Tetratricopeptide repeat domain"/>
    <property type="match status" value="3"/>
</dbReference>
<dbReference type="SUPFAM" id="SSF48452">
    <property type="entry name" value="TPR-like"/>
    <property type="match status" value="3"/>
</dbReference>
<name>A0A061BCT0_CYBFA</name>
<keyword evidence="4 6" id="KW-0802">TPR repeat</keyword>
<feature type="region of interest" description="Disordered" evidence="8">
    <location>
        <begin position="209"/>
        <end position="268"/>
    </location>
</feature>
<dbReference type="GO" id="GO:0042030">
    <property type="term" value="F:ATPase inhibitor activity"/>
    <property type="evidence" value="ECO:0007669"/>
    <property type="project" value="UniProtKB-ARBA"/>
</dbReference>
<keyword evidence="3" id="KW-0677">Repeat</keyword>
<proteinExistence type="predicted"/>
<evidence type="ECO:0000259" key="9">
    <source>
        <dbReference type="SMART" id="SM00727"/>
    </source>
</evidence>
<dbReference type="SMART" id="SM00727">
    <property type="entry name" value="STI1"/>
    <property type="match status" value="2"/>
</dbReference>
<dbReference type="InterPro" id="IPR011990">
    <property type="entry name" value="TPR-like_helical_dom_sf"/>
</dbReference>
<dbReference type="FunFam" id="1.25.40.10:FF:000027">
    <property type="entry name" value="stress-induced-phosphoprotein 1 isoform X1"/>
    <property type="match status" value="1"/>
</dbReference>
<dbReference type="OrthoDB" id="2423701at2759"/>
<evidence type="ECO:0000256" key="6">
    <source>
        <dbReference type="PROSITE-ProRule" id="PRU00339"/>
    </source>
</evidence>
<dbReference type="AlphaFoldDB" id="A0A061BCT0"/>
<organism evidence="10">
    <name type="scientific">Cyberlindnera fabianii</name>
    <name type="common">Yeast</name>
    <name type="synonym">Hansenula fabianii</name>
    <dbReference type="NCBI Taxonomy" id="36022"/>
    <lineage>
        <taxon>Eukaryota</taxon>
        <taxon>Fungi</taxon>
        <taxon>Dikarya</taxon>
        <taxon>Ascomycota</taxon>
        <taxon>Saccharomycotina</taxon>
        <taxon>Saccharomycetes</taxon>
        <taxon>Phaffomycetales</taxon>
        <taxon>Phaffomycetaceae</taxon>
        <taxon>Cyberlindnera</taxon>
    </lineage>
</organism>
<dbReference type="VEuPathDB" id="FungiDB:BON22_0958"/>
<evidence type="ECO:0000256" key="4">
    <source>
        <dbReference type="ARBA" id="ARBA00022803"/>
    </source>
</evidence>
<dbReference type="InterPro" id="IPR019734">
    <property type="entry name" value="TPR_rpt"/>
</dbReference>
<feature type="repeat" description="TPR" evidence="6">
    <location>
        <begin position="345"/>
        <end position="378"/>
    </location>
</feature>
<dbReference type="PANTHER" id="PTHR22904">
    <property type="entry name" value="TPR REPEAT CONTAINING PROTEIN"/>
    <property type="match status" value="1"/>
</dbReference>
<comment type="subunit">
    <text evidence="5">Part of a larger complex that includes HSP70, HSP90, and immunophilins.</text>
</comment>
<accession>A0A061BCT0</accession>
<feature type="domain" description="STI1" evidence="9">
    <location>
        <begin position="142"/>
        <end position="181"/>
    </location>
</feature>
<dbReference type="PhylomeDB" id="A0A061BCT0"/>
<comment type="subcellular location">
    <subcellularLocation>
        <location evidence="1">Cytoplasm</location>
    </subcellularLocation>
</comment>
<evidence type="ECO:0000256" key="3">
    <source>
        <dbReference type="ARBA" id="ARBA00022737"/>
    </source>
</evidence>
<feature type="repeat" description="TPR" evidence="6">
    <location>
        <begin position="3"/>
        <end position="36"/>
    </location>
</feature>
<keyword evidence="2" id="KW-0963">Cytoplasm</keyword>
<dbReference type="InterPro" id="IPR006636">
    <property type="entry name" value="STI1_HS-bd"/>
</dbReference>
<dbReference type="Pfam" id="PF13424">
    <property type="entry name" value="TPR_12"/>
    <property type="match status" value="1"/>
</dbReference>
<dbReference type="Pfam" id="PF13432">
    <property type="entry name" value="TPR_16"/>
    <property type="match status" value="1"/>
</dbReference>
<dbReference type="InterPro" id="IPR041243">
    <property type="entry name" value="STI1/HOP_DP"/>
</dbReference>